<dbReference type="RefSeq" id="WP_049686014.1">
    <property type="nucleotide sequence ID" value="NZ_CP009170.1"/>
</dbReference>
<dbReference type="Pfam" id="PF00395">
    <property type="entry name" value="SLH"/>
    <property type="match status" value="2"/>
</dbReference>
<dbReference type="InterPro" id="IPR001119">
    <property type="entry name" value="SLH_dom"/>
</dbReference>
<accession>A0A097AUE1</accession>
<feature type="domain" description="SLH" evidence="3">
    <location>
        <begin position="92"/>
        <end position="155"/>
    </location>
</feature>
<reference evidence="5" key="1">
    <citation type="journal article" date="2015" name="Genome Announc.">
        <title>Whole-Genome Sequences of 80 Environmental and Clinical Isolates of Burkholderia pseudomallei.</title>
        <authorList>
            <person name="Johnson S.L."/>
            <person name="Baker A.L."/>
            <person name="Chain P.S."/>
            <person name="Currie B.J."/>
            <person name="Daligault H.E."/>
            <person name="Davenport K.W."/>
            <person name="Davis C.B."/>
            <person name="Inglis T.J."/>
            <person name="Kaestli M."/>
            <person name="Koren S."/>
            <person name="Mayo M."/>
            <person name="Merritt A.J."/>
            <person name="Price E.P."/>
            <person name="Sarovich D.S."/>
            <person name="Warner J."/>
            <person name="Rosovitz M.J."/>
        </authorList>
    </citation>
    <scope>NUCLEOTIDE SEQUENCE [LARGE SCALE GENOMIC DNA]</scope>
    <source>
        <strain evidence="5">DSM 2030</strain>
    </source>
</reference>
<keyword evidence="2" id="KW-0732">Signal</keyword>
<name>A0A097AUE1_THEKI</name>
<sequence>MKNLKKLIAVVLTFALVFSAMAVGFAATTPFTDVKDDAPYASAVARLYALNITNGVGDGKFGVDQPVTRAQMITFVNRMLGYEDLAEMAKSEKSAFKDVPQNHWAVGQINLAYKLGLAQGVGNGKFDPNSELRYAQALAFVLRALGFKDLDWPYGYLAKAQDLGLVHGLNLAYNGVIKRGDLALILDRALEVPMVKYVDGKEVLGEPLISKVATKAEYTVIATNAQDRSVEEGKVAVLDKDGKLTTINAGLVDFSEYLGKKVIVYSERFGDPVYVAEGDNDVVSFTEGQDSVGTTVYKNDDNKTAIKVDDNAYVLYNGYLTKVSKVTVKEGAEVTIINNNYLIVNGSYDNSTIVYNDVQSGDKYLNRDSNYELKGTVTVTGAVSKVTDIKANDYIYYGKQYDVNGNVVGTVIYVVRNQVTGTVTEKSVSGSTYKASIDNVSYTVADNNVWNQLEPGKKVTVILNKDNVIVGISSTTTTTAVNYAIFKEKSDPFTAWFAKVKLILPDAAEKVFDAVYSDVYDKVNLAEGTIVTYTVDANGKLNDIQRANDQPFSSASYKADAKVLTEGSTTYYITDNTVLLNNTSDGYKALKLTDLKDATNLNVKIVADNYNVAKVVVFNNASFVSTTTSTVYAYVTGTADVYVNGSTFTRLTVLENGQTKTYDANSQLATNYTHKAVVLTLTNGKIANIALPTVASGVKLTNIDQANLRITDTTNKGYLLDPNFIVVDTNGNLKGLSDITKDTGVNLYTNDVGKVFVIEIVQ</sequence>
<feature type="chain" id="PRO_5039265822" evidence="2">
    <location>
        <begin position="23"/>
        <end position="762"/>
    </location>
</feature>
<dbReference type="OrthoDB" id="1706086at2"/>
<evidence type="ECO:0000259" key="3">
    <source>
        <dbReference type="PROSITE" id="PS51272"/>
    </source>
</evidence>
<feature type="signal peptide" evidence="2">
    <location>
        <begin position="1"/>
        <end position="22"/>
    </location>
</feature>
<protein>
    <submittedName>
        <fullName evidence="4">Cell surface protein</fullName>
    </submittedName>
</protein>
<proteinExistence type="predicted"/>
<evidence type="ECO:0000313" key="4">
    <source>
        <dbReference type="EMBL" id="AIS53444.1"/>
    </source>
</evidence>
<evidence type="ECO:0000313" key="5">
    <source>
        <dbReference type="Proteomes" id="UP000029669"/>
    </source>
</evidence>
<dbReference type="KEGG" id="tki:TKV_c23170"/>
<feature type="domain" description="SLH" evidence="3">
    <location>
        <begin position="27"/>
        <end position="90"/>
    </location>
</feature>
<dbReference type="HOGENOM" id="CLU_348809_0_0_9"/>
<gene>
    <name evidence="4" type="ORF">TKV_c23170</name>
</gene>
<dbReference type="Proteomes" id="UP000029669">
    <property type="component" value="Chromosome"/>
</dbReference>
<dbReference type="PROSITE" id="PS51272">
    <property type="entry name" value="SLH"/>
    <property type="match status" value="2"/>
</dbReference>
<evidence type="ECO:0000256" key="2">
    <source>
        <dbReference type="SAM" id="SignalP"/>
    </source>
</evidence>
<keyword evidence="5" id="KW-1185">Reference proteome</keyword>
<keyword evidence="1" id="KW-0677">Repeat</keyword>
<dbReference type="AlphaFoldDB" id="A0A097AUE1"/>
<evidence type="ECO:0000256" key="1">
    <source>
        <dbReference type="ARBA" id="ARBA00022737"/>
    </source>
</evidence>
<organism evidence="4 5">
    <name type="scientific">Thermoanaerobacter kivui</name>
    <name type="common">Acetogenium kivui</name>
    <dbReference type="NCBI Taxonomy" id="2325"/>
    <lineage>
        <taxon>Bacteria</taxon>
        <taxon>Bacillati</taxon>
        <taxon>Bacillota</taxon>
        <taxon>Clostridia</taxon>
        <taxon>Thermoanaerobacterales</taxon>
        <taxon>Thermoanaerobacteraceae</taxon>
        <taxon>Thermoanaerobacter</taxon>
    </lineage>
</organism>
<dbReference type="EMBL" id="CP009170">
    <property type="protein sequence ID" value="AIS53444.1"/>
    <property type="molecule type" value="Genomic_DNA"/>
</dbReference>